<name>A0A6G1CFA4_9ORYZ</name>
<protein>
    <submittedName>
        <fullName evidence="2">Uncharacterized protein</fullName>
    </submittedName>
</protein>
<dbReference type="EMBL" id="SPHZ02000009">
    <property type="protein sequence ID" value="KAF0898852.1"/>
    <property type="molecule type" value="Genomic_DNA"/>
</dbReference>
<feature type="compositionally biased region" description="Pro residues" evidence="1">
    <location>
        <begin position="24"/>
        <end position="39"/>
    </location>
</feature>
<dbReference type="Proteomes" id="UP000479710">
    <property type="component" value="Unassembled WGS sequence"/>
</dbReference>
<dbReference type="AlphaFoldDB" id="A0A6G1CFA4"/>
<organism evidence="2 3">
    <name type="scientific">Oryza meyeriana var. granulata</name>
    <dbReference type="NCBI Taxonomy" id="110450"/>
    <lineage>
        <taxon>Eukaryota</taxon>
        <taxon>Viridiplantae</taxon>
        <taxon>Streptophyta</taxon>
        <taxon>Embryophyta</taxon>
        <taxon>Tracheophyta</taxon>
        <taxon>Spermatophyta</taxon>
        <taxon>Magnoliopsida</taxon>
        <taxon>Liliopsida</taxon>
        <taxon>Poales</taxon>
        <taxon>Poaceae</taxon>
        <taxon>BOP clade</taxon>
        <taxon>Oryzoideae</taxon>
        <taxon>Oryzeae</taxon>
        <taxon>Oryzinae</taxon>
        <taxon>Oryza</taxon>
        <taxon>Oryza meyeriana</taxon>
    </lineage>
</organism>
<accession>A0A6G1CFA4</accession>
<gene>
    <name evidence="2" type="ORF">E2562_011915</name>
</gene>
<feature type="compositionally biased region" description="Polar residues" evidence="1">
    <location>
        <begin position="150"/>
        <end position="162"/>
    </location>
</feature>
<reference evidence="2 3" key="1">
    <citation type="submission" date="2019-11" db="EMBL/GenBank/DDBJ databases">
        <title>Whole genome sequence of Oryza granulata.</title>
        <authorList>
            <person name="Li W."/>
        </authorList>
    </citation>
    <scope>NUCLEOTIDE SEQUENCE [LARGE SCALE GENOMIC DNA]</scope>
    <source>
        <strain evidence="3">cv. Menghai</strain>
        <tissue evidence="2">Leaf</tissue>
    </source>
</reference>
<feature type="region of interest" description="Disordered" evidence="1">
    <location>
        <begin position="17"/>
        <end position="58"/>
    </location>
</feature>
<evidence type="ECO:0000256" key="1">
    <source>
        <dbReference type="SAM" id="MobiDB-lite"/>
    </source>
</evidence>
<sequence length="168" mass="17114">MAVWRHGQGTRLLAADAELNPVVADPPPSPTSRPAPSPLLSPSGVAQSDPQARCGRQNLSSAPAVNGCRLHSHLPPLATALLPSRALPPSPAAAFGQGAAPVHGCRLRPPAPNPSSPIRGCCVRPGLPPAPSIPGCRFRPGRCPRPRLSPPSTAAVSGQGAASDQFLI</sequence>
<evidence type="ECO:0000313" key="2">
    <source>
        <dbReference type="EMBL" id="KAF0898852.1"/>
    </source>
</evidence>
<evidence type="ECO:0000313" key="3">
    <source>
        <dbReference type="Proteomes" id="UP000479710"/>
    </source>
</evidence>
<proteinExistence type="predicted"/>
<feature type="region of interest" description="Disordered" evidence="1">
    <location>
        <begin position="140"/>
        <end position="168"/>
    </location>
</feature>
<keyword evidence="3" id="KW-1185">Reference proteome</keyword>
<comment type="caution">
    <text evidence="2">The sequence shown here is derived from an EMBL/GenBank/DDBJ whole genome shotgun (WGS) entry which is preliminary data.</text>
</comment>